<evidence type="ECO:0000256" key="1">
    <source>
        <dbReference type="SAM" id="MobiDB-lite"/>
    </source>
</evidence>
<dbReference type="Proteomes" id="UP000191931">
    <property type="component" value="Unassembled WGS sequence"/>
</dbReference>
<keyword evidence="2" id="KW-0812">Transmembrane</keyword>
<protein>
    <submittedName>
        <fullName evidence="4">PilX</fullName>
    </submittedName>
</protein>
<evidence type="ECO:0000259" key="3">
    <source>
        <dbReference type="Pfam" id="PF14341"/>
    </source>
</evidence>
<dbReference type="EMBL" id="FWEV01000304">
    <property type="protein sequence ID" value="SLM32184.1"/>
    <property type="molecule type" value="Genomic_DNA"/>
</dbReference>
<dbReference type="OrthoDB" id="5431700at2"/>
<proteinExistence type="predicted"/>
<feature type="region of interest" description="Disordered" evidence="1">
    <location>
        <begin position="108"/>
        <end position="138"/>
    </location>
</feature>
<keyword evidence="2" id="KW-1133">Transmembrane helix</keyword>
<dbReference type="AlphaFoldDB" id="A0A1W1HI83"/>
<dbReference type="Pfam" id="PF14341">
    <property type="entry name" value="PilX_N"/>
    <property type="match status" value="1"/>
</dbReference>
<dbReference type="STRING" id="1246637.MTBBW1_600014"/>
<gene>
    <name evidence="4" type="primary">pilX</name>
    <name evidence="4" type="ORF">MTBBW1_600014</name>
</gene>
<reference evidence="4 5" key="1">
    <citation type="submission" date="2017-03" db="EMBL/GenBank/DDBJ databases">
        <authorList>
            <person name="Afonso C.L."/>
            <person name="Miller P.J."/>
            <person name="Scott M.A."/>
            <person name="Spackman E."/>
            <person name="Goraichik I."/>
            <person name="Dimitrov K.M."/>
            <person name="Suarez D.L."/>
            <person name="Swayne D.E."/>
        </authorList>
    </citation>
    <scope>NUCLEOTIDE SEQUENCE [LARGE SCALE GENOMIC DNA]</scope>
    <source>
        <strain evidence="4">PRJEB14757</strain>
    </source>
</reference>
<feature type="transmembrane region" description="Helical" evidence="2">
    <location>
        <begin position="20"/>
        <end position="38"/>
    </location>
</feature>
<evidence type="ECO:0000256" key="2">
    <source>
        <dbReference type="SAM" id="Phobius"/>
    </source>
</evidence>
<dbReference type="RefSeq" id="WP_080801590.1">
    <property type="nucleotide sequence ID" value="NZ_LT828542.1"/>
</dbReference>
<evidence type="ECO:0000313" key="5">
    <source>
        <dbReference type="Proteomes" id="UP000191931"/>
    </source>
</evidence>
<sequence length="229" mass="24915">MKEKMAYYNKKLKNNDGSTILAVMLILVILTVIGISAMNNSTTEYQIAVNDRQYKTAFYTADSGTELGRELIEQNIACPQGFTQLTFGGLTVVRPRFAMDGINPGIEDANGNNALDSGEDQDGDGILDKTPSESTSVVDGLTQRDIHFPPSDTGPHTNITAEEKTVKFIAGNSMLMAEGYSGMGKGSGSGGAQKIYDIHSQFEHRSRRSCANIIIEYRHIIGTQGDCEY</sequence>
<organism evidence="4 5">
    <name type="scientific">Desulfamplus magnetovallimortis</name>
    <dbReference type="NCBI Taxonomy" id="1246637"/>
    <lineage>
        <taxon>Bacteria</taxon>
        <taxon>Pseudomonadati</taxon>
        <taxon>Thermodesulfobacteriota</taxon>
        <taxon>Desulfobacteria</taxon>
        <taxon>Desulfobacterales</taxon>
        <taxon>Desulfobacteraceae</taxon>
        <taxon>Desulfamplus</taxon>
    </lineage>
</organism>
<keyword evidence="2" id="KW-0472">Membrane</keyword>
<evidence type="ECO:0000313" key="4">
    <source>
        <dbReference type="EMBL" id="SLM32184.1"/>
    </source>
</evidence>
<accession>A0A1W1HI83</accession>
<name>A0A1W1HI83_9BACT</name>
<keyword evidence="5" id="KW-1185">Reference proteome</keyword>
<feature type="domain" description="Type 4 fimbrial biogenesis protein PilX N-terminal" evidence="3">
    <location>
        <begin position="21"/>
        <end position="65"/>
    </location>
</feature>
<dbReference type="InterPro" id="IPR025746">
    <property type="entry name" value="PilX_N_dom"/>
</dbReference>